<evidence type="ECO:0000259" key="1">
    <source>
        <dbReference type="Pfam" id="PF04230"/>
    </source>
</evidence>
<dbReference type="EMBL" id="CABVOU010000046">
    <property type="protein sequence ID" value="VVZ97075.1"/>
    <property type="molecule type" value="Genomic_DNA"/>
</dbReference>
<keyword evidence="3" id="KW-1185">Reference proteome</keyword>
<dbReference type="PANTHER" id="PTHR36836:SF1">
    <property type="entry name" value="COLANIC ACID BIOSYNTHESIS PROTEIN WCAK"/>
    <property type="match status" value="1"/>
</dbReference>
<proteinExistence type="predicted"/>
<organism evidence="2 3">
    <name type="scientific">Halomonas lysinitropha</name>
    <dbReference type="NCBI Taxonomy" id="2607506"/>
    <lineage>
        <taxon>Bacteria</taxon>
        <taxon>Pseudomonadati</taxon>
        <taxon>Pseudomonadota</taxon>
        <taxon>Gammaproteobacteria</taxon>
        <taxon>Oceanospirillales</taxon>
        <taxon>Halomonadaceae</taxon>
        <taxon>Halomonas</taxon>
    </lineage>
</organism>
<dbReference type="PANTHER" id="PTHR36836">
    <property type="entry name" value="COLANIC ACID BIOSYNTHESIS PROTEIN WCAK"/>
    <property type="match status" value="1"/>
</dbReference>
<name>A0A5K1I6R3_9GAMM</name>
<dbReference type="Pfam" id="PF04230">
    <property type="entry name" value="PS_pyruv_trans"/>
    <property type="match status" value="1"/>
</dbReference>
<feature type="domain" description="Polysaccharide pyruvyl transferase" evidence="1">
    <location>
        <begin position="20"/>
        <end position="359"/>
    </location>
</feature>
<accession>A0A5K1I6R3</accession>
<dbReference type="AlphaFoldDB" id="A0A5K1I6R3"/>
<reference evidence="2 3" key="1">
    <citation type="submission" date="2019-09" db="EMBL/GenBank/DDBJ databases">
        <authorList>
            <person name="Criscuolo A."/>
        </authorList>
    </citation>
    <scope>NUCLEOTIDE SEQUENCE [LARGE SCALE GENOMIC DNA]</scope>
    <source>
        <strain evidence="3">3(2)</strain>
    </source>
</reference>
<sequence>MKILVIGLTSSKWGGMEFHNLGNYVIAEPFFAHLRETFPDAEIDTSLQMSEEFYTRHRLRGLNHNRFWMYGYRTAFETAMDSVRVLLYKTFRSTWFLKGKLLNEIKNSDLVIDFSGDIYGDNAGWNKFLETNARLMFCLSLGKPVAMLIGSPGPFQSFWRQWLAKKVLPRLSLVTNREPLSTAMLAYIGIKGSNIISTACPSVLFKKKPFMHDRSPEDYDKIFGYSRPIVGFILCGWNMPSGPYNKWPREDSEFRTFIKLIEYLLRTTNYRICIMTHQNATNAEGGLEKGNDHRIIDKLFELLGEKVDGDRVFTLKGLYDAGETKFIISHFDILISGRIHGAVQGLSQGVPTVVIDYGHEPKAHKIAGFARVYGVDDFVADPLDSDSLINVTMDLISEKDRTREYLQARVPKIKEMALLNFRLIQKFEVVDK</sequence>
<evidence type="ECO:0000313" key="3">
    <source>
        <dbReference type="Proteomes" id="UP000326725"/>
    </source>
</evidence>
<dbReference type="Proteomes" id="UP000326725">
    <property type="component" value="Unassembled WGS sequence"/>
</dbReference>
<dbReference type="InterPro" id="IPR007345">
    <property type="entry name" value="Polysacch_pyruvyl_Trfase"/>
</dbReference>
<gene>
    <name evidence="2" type="ORF">HALO32_03191</name>
</gene>
<protein>
    <submittedName>
        <fullName evidence="2">Colanic acid biosynthesis protein</fullName>
    </submittedName>
</protein>
<evidence type="ECO:0000313" key="2">
    <source>
        <dbReference type="EMBL" id="VVZ97075.1"/>
    </source>
</evidence>